<proteinExistence type="predicted"/>
<evidence type="ECO:0000313" key="1">
    <source>
        <dbReference type="EMBL" id="PHK02387.1"/>
    </source>
</evidence>
<dbReference type="GeneID" id="300119042"/>
<protein>
    <submittedName>
        <fullName evidence="1">Uncharacterized protein</fullName>
    </submittedName>
</protein>
<evidence type="ECO:0000313" key="2">
    <source>
        <dbReference type="Proteomes" id="UP000222310"/>
    </source>
</evidence>
<sequence length="66" mass="7325">MVSATSNIGSLSFDTFVADYLDDVRYELIDGIYQGKQFGRTERPISQTFPDLNLTAEQIFAAGRSS</sequence>
<accession>A0A9Q5ZAU5</accession>
<dbReference type="RefSeq" id="WP_099073247.1">
    <property type="nucleotide sequence ID" value="NZ_LAHD01000054.1"/>
</dbReference>
<reference evidence="1 2" key="1">
    <citation type="submission" date="2015-02" db="EMBL/GenBank/DDBJ databases">
        <title>Nostoc linckia genome annotation.</title>
        <authorList>
            <person name="Zhou Z."/>
        </authorList>
    </citation>
    <scope>NUCLEOTIDE SEQUENCE [LARGE SCALE GENOMIC DNA]</scope>
    <source>
        <strain evidence="2">z8</strain>
    </source>
</reference>
<gene>
    <name evidence="1" type="ORF">VF08_18780</name>
</gene>
<comment type="caution">
    <text evidence="1">The sequence shown here is derived from an EMBL/GenBank/DDBJ whole genome shotgun (WGS) entry which is preliminary data.</text>
</comment>
<dbReference type="Proteomes" id="UP000222310">
    <property type="component" value="Unassembled WGS sequence"/>
</dbReference>
<organism evidence="1 2">
    <name type="scientific">Nostoc linckia z8</name>
    <dbReference type="NCBI Taxonomy" id="1628746"/>
    <lineage>
        <taxon>Bacteria</taxon>
        <taxon>Bacillati</taxon>
        <taxon>Cyanobacteriota</taxon>
        <taxon>Cyanophyceae</taxon>
        <taxon>Nostocales</taxon>
        <taxon>Nostocaceae</taxon>
        <taxon>Nostoc</taxon>
    </lineage>
</organism>
<dbReference type="EMBL" id="LAHD01000054">
    <property type="protein sequence ID" value="PHK02387.1"/>
    <property type="molecule type" value="Genomic_DNA"/>
</dbReference>
<dbReference type="AlphaFoldDB" id="A0A9Q5ZAU5"/>
<name>A0A9Q5ZAU5_NOSLI</name>